<accession>A0A9N9P2E0</accession>
<keyword evidence="2" id="KW-0560">Oxidoreductase</keyword>
<keyword evidence="1" id="KW-0521">NADP</keyword>
<evidence type="ECO:0000313" key="6">
    <source>
        <dbReference type="EMBL" id="CAG8784030.1"/>
    </source>
</evidence>
<name>A0A9N9P2E0_9GLOM</name>
<dbReference type="Pfam" id="PF08240">
    <property type="entry name" value="ADH_N"/>
    <property type="match status" value="1"/>
</dbReference>
<gene>
    <name evidence="6" type="ORF">DERYTH_LOCUS20028</name>
</gene>
<dbReference type="PANTHER" id="PTHR48106:SF13">
    <property type="entry name" value="QUINONE OXIDOREDUCTASE-RELATED"/>
    <property type="match status" value="1"/>
</dbReference>
<dbReference type="SMART" id="SM00829">
    <property type="entry name" value="PKS_ER"/>
    <property type="match status" value="1"/>
</dbReference>
<dbReference type="Pfam" id="PF00107">
    <property type="entry name" value="ADH_zinc_N"/>
    <property type="match status" value="1"/>
</dbReference>
<evidence type="ECO:0000256" key="4">
    <source>
        <dbReference type="ARBA" id="ARBA00070796"/>
    </source>
</evidence>
<dbReference type="FunFam" id="3.40.50.720:FF:000053">
    <property type="entry name" value="Quinone oxidoreductase 1"/>
    <property type="match status" value="1"/>
</dbReference>
<evidence type="ECO:0000256" key="3">
    <source>
        <dbReference type="ARBA" id="ARBA00043088"/>
    </source>
</evidence>
<dbReference type="InterPro" id="IPR002364">
    <property type="entry name" value="Quin_OxRdtase/zeta-crystal_CS"/>
</dbReference>
<dbReference type="Gene3D" id="3.40.50.720">
    <property type="entry name" value="NAD(P)-binding Rossmann-like Domain"/>
    <property type="match status" value="1"/>
</dbReference>
<dbReference type="InterPro" id="IPR020843">
    <property type="entry name" value="ER"/>
</dbReference>
<dbReference type="GO" id="GO:0005829">
    <property type="term" value="C:cytosol"/>
    <property type="evidence" value="ECO:0007669"/>
    <property type="project" value="TreeGrafter"/>
</dbReference>
<evidence type="ECO:0000256" key="2">
    <source>
        <dbReference type="ARBA" id="ARBA00023002"/>
    </source>
</evidence>
<dbReference type="GO" id="GO:0035925">
    <property type="term" value="F:mRNA 3'-UTR AU-rich region binding"/>
    <property type="evidence" value="ECO:0007669"/>
    <property type="project" value="TreeGrafter"/>
</dbReference>
<keyword evidence="7" id="KW-1185">Reference proteome</keyword>
<dbReference type="Gene3D" id="3.90.180.10">
    <property type="entry name" value="Medium-chain alcohol dehydrogenases, catalytic domain"/>
    <property type="match status" value="1"/>
</dbReference>
<organism evidence="6 7">
    <name type="scientific">Dentiscutata erythropus</name>
    <dbReference type="NCBI Taxonomy" id="1348616"/>
    <lineage>
        <taxon>Eukaryota</taxon>
        <taxon>Fungi</taxon>
        <taxon>Fungi incertae sedis</taxon>
        <taxon>Mucoromycota</taxon>
        <taxon>Glomeromycotina</taxon>
        <taxon>Glomeromycetes</taxon>
        <taxon>Diversisporales</taxon>
        <taxon>Gigasporaceae</taxon>
        <taxon>Dentiscutata</taxon>
    </lineage>
</organism>
<evidence type="ECO:0000259" key="5">
    <source>
        <dbReference type="SMART" id="SM00829"/>
    </source>
</evidence>
<dbReference type="OrthoDB" id="48317at2759"/>
<dbReference type="InterPro" id="IPR011032">
    <property type="entry name" value="GroES-like_sf"/>
</dbReference>
<dbReference type="AlphaFoldDB" id="A0A9N9P2E0"/>
<dbReference type="InterPro" id="IPR047618">
    <property type="entry name" value="QOR-like"/>
</dbReference>
<dbReference type="InterPro" id="IPR013154">
    <property type="entry name" value="ADH-like_N"/>
</dbReference>
<dbReference type="InterPro" id="IPR036291">
    <property type="entry name" value="NAD(P)-bd_dom_sf"/>
</dbReference>
<evidence type="ECO:0000313" key="7">
    <source>
        <dbReference type="Proteomes" id="UP000789405"/>
    </source>
</evidence>
<protein>
    <recommendedName>
        <fullName evidence="4">Probable quinone oxidoreductase</fullName>
    </recommendedName>
    <alternativeName>
        <fullName evidence="3">NADPH:quinone reductase</fullName>
    </alternativeName>
</protein>
<dbReference type="GO" id="GO:0003960">
    <property type="term" value="F:quinone reductase (NADPH) activity"/>
    <property type="evidence" value="ECO:0007669"/>
    <property type="project" value="InterPro"/>
</dbReference>
<dbReference type="PANTHER" id="PTHR48106">
    <property type="entry name" value="QUINONE OXIDOREDUCTASE PIG3-RELATED"/>
    <property type="match status" value="1"/>
</dbReference>
<dbReference type="SUPFAM" id="SSF50129">
    <property type="entry name" value="GroES-like"/>
    <property type="match status" value="1"/>
</dbReference>
<dbReference type="CDD" id="cd05286">
    <property type="entry name" value="QOR2"/>
    <property type="match status" value="1"/>
</dbReference>
<dbReference type="PROSITE" id="PS01162">
    <property type="entry name" value="QOR_ZETA_CRYSTAL"/>
    <property type="match status" value="1"/>
</dbReference>
<dbReference type="Proteomes" id="UP000789405">
    <property type="component" value="Unassembled WGS sequence"/>
</dbReference>
<dbReference type="GO" id="GO:0008270">
    <property type="term" value="F:zinc ion binding"/>
    <property type="evidence" value="ECO:0007669"/>
    <property type="project" value="InterPro"/>
</dbReference>
<reference evidence="6" key="1">
    <citation type="submission" date="2021-06" db="EMBL/GenBank/DDBJ databases">
        <authorList>
            <person name="Kallberg Y."/>
            <person name="Tangrot J."/>
            <person name="Rosling A."/>
        </authorList>
    </citation>
    <scope>NUCLEOTIDE SEQUENCE</scope>
    <source>
        <strain evidence="6">MA453B</strain>
    </source>
</reference>
<dbReference type="GO" id="GO:0070402">
    <property type="term" value="F:NADPH binding"/>
    <property type="evidence" value="ECO:0007669"/>
    <property type="project" value="TreeGrafter"/>
</dbReference>
<dbReference type="EMBL" id="CAJVPY010022923">
    <property type="protein sequence ID" value="CAG8784030.1"/>
    <property type="molecule type" value="Genomic_DNA"/>
</dbReference>
<dbReference type="SUPFAM" id="SSF51735">
    <property type="entry name" value="NAD(P)-binding Rossmann-fold domains"/>
    <property type="match status" value="1"/>
</dbReference>
<evidence type="ECO:0000256" key="1">
    <source>
        <dbReference type="ARBA" id="ARBA00022857"/>
    </source>
</evidence>
<proteinExistence type="predicted"/>
<comment type="caution">
    <text evidence="6">The sequence shown here is derived from an EMBL/GenBank/DDBJ whole genome shotgun (WGS) entry which is preliminary data.</text>
</comment>
<sequence length="334" mass="36422">MASSMKAIQIKNTGGVEVLEHVTIERPKITEPTDVLRKAQIVGISLVPLIIKSDEYVFFGRTGLYKLPLPAVIGREGSGVVEAVGDSVKDIRPGDHVAYMSSSSYAEFTIAHSKHVAKVPNDLDLKLVAASLLQGLTSWIMVTQSYEVKKDDYILIHAAAGGCGLLLVQLVKNCGAHAIGTVSNDEKAKLAISAGAEHVINYSNQNVVEEVMRITDNKGVHAVFDGVGKDTFETSLACARRLGSVISFGNASGAVPPFEILKLAEKNLKLMRPTLFKYIETEEEFKKYTAELFAAIKEGKLNIKIWKTYKLSDVRQAHLDLEGRKTSGKLILQL</sequence>
<dbReference type="InterPro" id="IPR013149">
    <property type="entry name" value="ADH-like_C"/>
</dbReference>
<feature type="domain" description="Enoyl reductase (ER)" evidence="5">
    <location>
        <begin position="14"/>
        <end position="332"/>
    </location>
</feature>